<dbReference type="AlphaFoldDB" id="A0A1M6DZ91"/>
<evidence type="ECO:0000256" key="1">
    <source>
        <dbReference type="SAM" id="MobiDB-lite"/>
    </source>
</evidence>
<dbReference type="EMBL" id="FQZK01000002">
    <property type="protein sequence ID" value="SHI78572.1"/>
    <property type="molecule type" value="Genomic_DNA"/>
</dbReference>
<accession>A0A1M6DZ91</accession>
<gene>
    <name evidence="2" type="ORF">SAMN05421803_10283</name>
</gene>
<keyword evidence="3" id="KW-1185">Reference proteome</keyword>
<proteinExistence type="predicted"/>
<reference evidence="2 3" key="1">
    <citation type="submission" date="2016-11" db="EMBL/GenBank/DDBJ databases">
        <authorList>
            <person name="Jaros S."/>
            <person name="Januszkiewicz K."/>
            <person name="Wedrychowicz H."/>
        </authorList>
    </citation>
    <scope>NUCLEOTIDE SEQUENCE [LARGE SCALE GENOMIC DNA]</scope>
    <source>
        <strain evidence="2 3">CGMCC 4.5723</strain>
    </source>
</reference>
<feature type="compositionally biased region" description="Polar residues" evidence="1">
    <location>
        <begin position="75"/>
        <end position="87"/>
    </location>
</feature>
<evidence type="ECO:0000313" key="2">
    <source>
        <dbReference type="EMBL" id="SHI78572.1"/>
    </source>
</evidence>
<name>A0A1M6DZ91_9ACTN</name>
<dbReference type="Proteomes" id="UP000184452">
    <property type="component" value="Unassembled WGS sequence"/>
</dbReference>
<evidence type="ECO:0000313" key="3">
    <source>
        <dbReference type="Proteomes" id="UP000184452"/>
    </source>
</evidence>
<feature type="region of interest" description="Disordered" evidence="1">
    <location>
        <begin position="138"/>
        <end position="276"/>
    </location>
</feature>
<feature type="region of interest" description="Disordered" evidence="1">
    <location>
        <begin position="75"/>
        <end position="98"/>
    </location>
</feature>
<protein>
    <submittedName>
        <fullName evidence="2">Uncharacterized protein</fullName>
    </submittedName>
</protein>
<sequence length="276" mass="29387">MGEETRAAGHCSVVWRPCASAAWGPLSGWVGGGDPPLSADSVTAGLLRAQTPRDSHYPAPIPGLCPDLAGSGHPSSRCPSAPATTPCPQARSRNRGKRRWGYPLRCLAPSPVRNRIQSGRAEGRITVGARRVTIIPASPGEVITRRAMRGPQPGGRRGRSWSGARTDHRGARSSRRPRPPLTCRSRGFRPRSDRMRKGRAPPTRGARPTVLPSRRGRPAPPANSAHRPPPLSGVPSGAGAGLSPDRRRPPTARKSADGPACRRSSTTPSARPHRCR</sequence>
<organism evidence="2 3">
    <name type="scientific">Nocardiopsis flavescens</name>
    <dbReference type="NCBI Taxonomy" id="758803"/>
    <lineage>
        <taxon>Bacteria</taxon>
        <taxon>Bacillati</taxon>
        <taxon>Actinomycetota</taxon>
        <taxon>Actinomycetes</taxon>
        <taxon>Streptosporangiales</taxon>
        <taxon>Nocardiopsidaceae</taxon>
        <taxon>Nocardiopsis</taxon>
    </lineage>
</organism>